<proteinExistence type="predicted"/>
<dbReference type="Proteomes" id="UP000187013">
    <property type="component" value="Unassembled WGS sequence"/>
</dbReference>
<gene>
    <name evidence="3" type="ORF">ZYGR_0I02390</name>
</gene>
<name>A0A1Q2ZXF3_ZYGRO</name>
<feature type="domain" description="Spindle pole body-associated protein Vik1/Cik1 microtubule binding" evidence="2">
    <location>
        <begin position="345"/>
        <end position="475"/>
    </location>
</feature>
<dbReference type="EMBL" id="BDGX01000009">
    <property type="protein sequence ID" value="GAV47943.1"/>
    <property type="molecule type" value="Genomic_DNA"/>
</dbReference>
<accession>A0A1Q2ZXF3</accession>
<dbReference type="eggNOG" id="ENOG502RIY9">
    <property type="taxonomic scope" value="Eukaryota"/>
</dbReference>
<organism evidence="3 4">
    <name type="scientific">Zygosaccharomyces rouxii</name>
    <dbReference type="NCBI Taxonomy" id="4956"/>
    <lineage>
        <taxon>Eukaryota</taxon>
        <taxon>Fungi</taxon>
        <taxon>Dikarya</taxon>
        <taxon>Ascomycota</taxon>
        <taxon>Saccharomycotina</taxon>
        <taxon>Saccharomycetes</taxon>
        <taxon>Saccharomycetales</taxon>
        <taxon>Saccharomycetaceae</taxon>
        <taxon>Zygosaccharomyces</taxon>
    </lineage>
</organism>
<sequence length="625" mass="73844">MNHSKIPSISTSGANLSIKRRRLSSSPMLQDVTNHVYTRPSIRHVSEGHSQQQNRRLLNKYIYGDATVIEEVKKRERKIIKDINHFRNAILEIEKESAQIRERQLPDIQYAISKRITMCSELQKELSQQVSQLDLKEGEIEMLRRNEEMNISNLHLKWSVELQELETQLRKEQDDRRLEWEKQLLQLENLKPDEKIEQEIRQLKTEMAQVEEKWQELRKQNQDRCNEYSKELDQELEKFKSLKAGPMDELIKEQTELKNKKQDLDSQHQSLVQKMETCDKDCRELEDGVVQIEQKILEIEEHNKPLKEEVDTLLIEYELEDRKTQDVQELAHREEKFYNSKFDKMEQEQLRRRKLENSIDEMKGQIRRFAYVTGEFQDCEVDYAKRCVDDTYSFNRIVPSILMDEKEMLFQEYEMYHDMCLGRGINFNLISVSSKPWTSLRFALLNFLCDKCLPHYHIDLQYVFLSEEMPSQDMLSQDASKDDKEIELKIEKDSIEIDSCVIRIKNGAEDLPSSILQETPRVSSGIGVVKFQLTPMVGDSKLEGKPIDFYFLEVCDSRMISILDNVVSPGQTMKSPISLIFKKLLLDTKSCLWFNLNDKYNYRSLLDLSNRISKMKNLKNGRRSI</sequence>
<evidence type="ECO:0000313" key="3">
    <source>
        <dbReference type="EMBL" id="GAV47943.1"/>
    </source>
</evidence>
<protein>
    <recommendedName>
        <fullName evidence="2">Spindle pole body-associated protein Vik1/Cik1 microtubule binding domain-containing protein</fullName>
    </recommendedName>
</protein>
<dbReference type="Pfam" id="PF16796">
    <property type="entry name" value="Microtub_bd"/>
    <property type="match status" value="1"/>
</dbReference>
<keyword evidence="1" id="KW-0175">Coiled coil</keyword>
<dbReference type="Gene3D" id="3.40.850.20">
    <property type="match status" value="1"/>
</dbReference>
<reference evidence="3 4" key="1">
    <citation type="submission" date="2016-08" db="EMBL/GenBank/DDBJ databases">
        <title>Draft genome sequence of allopolyploid Zygosaccharomyces rouxii.</title>
        <authorList>
            <person name="Watanabe J."/>
            <person name="Uehara K."/>
            <person name="Mogi Y."/>
            <person name="Tsukioka Y."/>
        </authorList>
    </citation>
    <scope>NUCLEOTIDE SEQUENCE [LARGE SCALE GENOMIC DNA]</scope>
    <source>
        <strain evidence="3 4">NBRC 110957</strain>
    </source>
</reference>
<evidence type="ECO:0000313" key="4">
    <source>
        <dbReference type="Proteomes" id="UP000187013"/>
    </source>
</evidence>
<feature type="coiled-coil region" evidence="1">
    <location>
        <begin position="119"/>
        <end position="302"/>
    </location>
</feature>
<dbReference type="OrthoDB" id="4067584at2759"/>
<evidence type="ECO:0000259" key="2">
    <source>
        <dbReference type="Pfam" id="PF16796"/>
    </source>
</evidence>
<dbReference type="InterPro" id="IPR031852">
    <property type="entry name" value="Vik1/Cik1_MT-bd"/>
</dbReference>
<evidence type="ECO:0000256" key="1">
    <source>
        <dbReference type="SAM" id="Coils"/>
    </source>
</evidence>
<dbReference type="AlphaFoldDB" id="A0A1Q2ZXF3"/>
<comment type="caution">
    <text evidence="3">The sequence shown here is derived from an EMBL/GenBank/DDBJ whole genome shotgun (WGS) entry which is preliminary data.</text>
</comment>
<dbReference type="GO" id="GO:0008017">
    <property type="term" value="F:microtubule binding"/>
    <property type="evidence" value="ECO:0007669"/>
    <property type="project" value="InterPro"/>
</dbReference>